<comment type="caution">
    <text evidence="2">The sequence shown here is derived from an EMBL/GenBank/DDBJ whole genome shotgun (WGS) entry which is preliminary data.</text>
</comment>
<dbReference type="InterPro" id="IPR001480">
    <property type="entry name" value="Bulb-type_lectin_dom"/>
</dbReference>
<evidence type="ECO:0000313" key="3">
    <source>
        <dbReference type="Proteomes" id="UP001418222"/>
    </source>
</evidence>
<dbReference type="SMART" id="SM00108">
    <property type="entry name" value="B_lectin"/>
    <property type="match status" value="1"/>
</dbReference>
<dbReference type="GO" id="GO:0051707">
    <property type="term" value="P:response to other organism"/>
    <property type="evidence" value="ECO:0007669"/>
    <property type="project" value="UniProtKB-ARBA"/>
</dbReference>
<feature type="domain" description="Bulb-type lectin" evidence="1">
    <location>
        <begin position="1"/>
        <end position="110"/>
    </location>
</feature>
<dbReference type="PROSITE" id="PS50927">
    <property type="entry name" value="BULB_LECTIN"/>
    <property type="match status" value="1"/>
</dbReference>
<keyword evidence="3" id="KW-1185">Reference proteome</keyword>
<dbReference type="Proteomes" id="UP001418222">
    <property type="component" value="Unassembled WGS sequence"/>
</dbReference>
<organism evidence="2 3">
    <name type="scientific">Platanthera zijinensis</name>
    <dbReference type="NCBI Taxonomy" id="2320716"/>
    <lineage>
        <taxon>Eukaryota</taxon>
        <taxon>Viridiplantae</taxon>
        <taxon>Streptophyta</taxon>
        <taxon>Embryophyta</taxon>
        <taxon>Tracheophyta</taxon>
        <taxon>Spermatophyta</taxon>
        <taxon>Magnoliopsida</taxon>
        <taxon>Liliopsida</taxon>
        <taxon>Asparagales</taxon>
        <taxon>Orchidaceae</taxon>
        <taxon>Orchidoideae</taxon>
        <taxon>Orchideae</taxon>
        <taxon>Orchidinae</taxon>
        <taxon>Platanthera</taxon>
    </lineage>
</organism>
<dbReference type="InterPro" id="IPR036426">
    <property type="entry name" value="Bulb-type_lectin_dom_sf"/>
</dbReference>
<dbReference type="AlphaFoldDB" id="A0AAP0BE84"/>
<gene>
    <name evidence="2" type="ORF">KSP39_PZI013478</name>
</gene>
<accession>A0AAP0BE84</accession>
<evidence type="ECO:0000313" key="2">
    <source>
        <dbReference type="EMBL" id="KAK8936140.1"/>
    </source>
</evidence>
<dbReference type="SUPFAM" id="SSF51110">
    <property type="entry name" value="alpha-D-mannose-specific plant lectins"/>
    <property type="match status" value="1"/>
</dbReference>
<protein>
    <recommendedName>
        <fullName evidence="1">Bulb-type lectin domain-containing protein</fullName>
    </recommendedName>
</protein>
<reference evidence="2 3" key="1">
    <citation type="journal article" date="2022" name="Nat. Plants">
        <title>Genomes of leafy and leafless Platanthera orchids illuminate the evolution of mycoheterotrophy.</title>
        <authorList>
            <person name="Li M.H."/>
            <person name="Liu K.W."/>
            <person name="Li Z."/>
            <person name="Lu H.C."/>
            <person name="Ye Q.L."/>
            <person name="Zhang D."/>
            <person name="Wang J.Y."/>
            <person name="Li Y.F."/>
            <person name="Zhong Z.M."/>
            <person name="Liu X."/>
            <person name="Yu X."/>
            <person name="Liu D.K."/>
            <person name="Tu X.D."/>
            <person name="Liu B."/>
            <person name="Hao Y."/>
            <person name="Liao X.Y."/>
            <person name="Jiang Y.T."/>
            <person name="Sun W.H."/>
            <person name="Chen J."/>
            <person name="Chen Y.Q."/>
            <person name="Ai Y."/>
            <person name="Zhai J.W."/>
            <person name="Wu S.S."/>
            <person name="Zhou Z."/>
            <person name="Hsiao Y.Y."/>
            <person name="Wu W.L."/>
            <person name="Chen Y.Y."/>
            <person name="Lin Y.F."/>
            <person name="Hsu J.L."/>
            <person name="Li C.Y."/>
            <person name="Wang Z.W."/>
            <person name="Zhao X."/>
            <person name="Zhong W.Y."/>
            <person name="Ma X.K."/>
            <person name="Ma L."/>
            <person name="Huang J."/>
            <person name="Chen G.Z."/>
            <person name="Huang M.Z."/>
            <person name="Huang L."/>
            <person name="Peng D.H."/>
            <person name="Luo Y.B."/>
            <person name="Zou S.Q."/>
            <person name="Chen S.P."/>
            <person name="Lan S."/>
            <person name="Tsai W.C."/>
            <person name="Van de Peer Y."/>
            <person name="Liu Z.J."/>
        </authorList>
    </citation>
    <scope>NUCLEOTIDE SEQUENCE [LARGE SCALE GENOMIC DNA]</scope>
    <source>
        <strain evidence="2">Lor287</strain>
    </source>
</reference>
<dbReference type="EMBL" id="JBBWWQ010000011">
    <property type="protein sequence ID" value="KAK8936140.1"/>
    <property type="molecule type" value="Genomic_DNA"/>
</dbReference>
<name>A0AAP0BE84_9ASPA</name>
<evidence type="ECO:0000259" key="1">
    <source>
        <dbReference type="PROSITE" id="PS50927"/>
    </source>
</evidence>
<dbReference type="Gene3D" id="2.90.10.10">
    <property type="entry name" value="Bulb-type lectin domain"/>
    <property type="match status" value="1"/>
</dbReference>
<sequence>MMGPGDSLLVGKSLSAGEHNLTMQEDCNLVLRRGANATWESETAGRGSDCFLYLHTNGLLLIYSKGENDSIWESETVPSSAGDRLVFVLQPDGNAVVFGKPAWSTAFTVSKK</sequence>
<proteinExistence type="predicted"/>